<protein>
    <submittedName>
        <fullName evidence="1">Uncharacterized protein</fullName>
    </submittedName>
</protein>
<keyword evidence="2" id="KW-1185">Reference proteome</keyword>
<dbReference type="AlphaFoldDB" id="A0A498IXS2"/>
<reference evidence="1 2" key="1">
    <citation type="submission" date="2018-10" db="EMBL/GenBank/DDBJ databases">
        <title>A high-quality apple genome assembly.</title>
        <authorList>
            <person name="Hu J."/>
        </authorList>
    </citation>
    <scope>NUCLEOTIDE SEQUENCE [LARGE SCALE GENOMIC DNA]</scope>
    <source>
        <strain evidence="2">cv. HFTH1</strain>
        <tissue evidence="1">Young leaf</tissue>
    </source>
</reference>
<name>A0A498IXS2_MALDO</name>
<dbReference type="EMBL" id="RDQH01000336">
    <property type="protein sequence ID" value="RXH88010.1"/>
    <property type="molecule type" value="Genomic_DNA"/>
</dbReference>
<comment type="caution">
    <text evidence="1">The sequence shown here is derived from an EMBL/GenBank/DDBJ whole genome shotgun (WGS) entry which is preliminary data.</text>
</comment>
<proteinExistence type="predicted"/>
<sequence length="225" mass="25236">MHIIIYFSLGKLLERYQMHGEEEIGASKNAGGTDKVSIKDTCQAPSGLPPEDWINNFNILGREAQDLENLDVPELTQLEEELDALLRQTRSRKYSKSNRLVVKTHLSSTDNADTADDGKPYSSYRDAANSERVIGPKRKEKFQATVVASAGGDCDDTAAQPRAKKKIPRKTDDKLVAADSISTPAFMSLHDVMDDPYNFINRINVQHHSSVFHFFDLRKTSRTSH</sequence>
<dbReference type="Proteomes" id="UP000290289">
    <property type="component" value="Chromosome 10"/>
</dbReference>
<accession>A0A498IXS2</accession>
<gene>
    <name evidence="1" type="ORF">DVH24_037655</name>
</gene>
<organism evidence="1 2">
    <name type="scientific">Malus domestica</name>
    <name type="common">Apple</name>
    <name type="synonym">Pyrus malus</name>
    <dbReference type="NCBI Taxonomy" id="3750"/>
    <lineage>
        <taxon>Eukaryota</taxon>
        <taxon>Viridiplantae</taxon>
        <taxon>Streptophyta</taxon>
        <taxon>Embryophyta</taxon>
        <taxon>Tracheophyta</taxon>
        <taxon>Spermatophyta</taxon>
        <taxon>Magnoliopsida</taxon>
        <taxon>eudicotyledons</taxon>
        <taxon>Gunneridae</taxon>
        <taxon>Pentapetalae</taxon>
        <taxon>rosids</taxon>
        <taxon>fabids</taxon>
        <taxon>Rosales</taxon>
        <taxon>Rosaceae</taxon>
        <taxon>Amygdaloideae</taxon>
        <taxon>Maleae</taxon>
        <taxon>Malus</taxon>
    </lineage>
</organism>
<evidence type="ECO:0000313" key="1">
    <source>
        <dbReference type="EMBL" id="RXH88010.1"/>
    </source>
</evidence>
<evidence type="ECO:0000313" key="2">
    <source>
        <dbReference type="Proteomes" id="UP000290289"/>
    </source>
</evidence>